<evidence type="ECO:0000259" key="1">
    <source>
        <dbReference type="Pfam" id="PF01261"/>
    </source>
</evidence>
<dbReference type="InterPro" id="IPR036237">
    <property type="entry name" value="Xyl_isomerase-like_sf"/>
</dbReference>
<gene>
    <name evidence="2" type="ORF">METZ01_LOCUS80575</name>
</gene>
<dbReference type="SUPFAM" id="SSF51658">
    <property type="entry name" value="Xylose isomerase-like"/>
    <property type="match status" value="1"/>
</dbReference>
<feature type="domain" description="Xylose isomerase-like TIM barrel" evidence="1">
    <location>
        <begin position="58"/>
        <end position="287"/>
    </location>
</feature>
<sequence>MKRRDFVLKSTLFSACAGIPFSLKANELFDSDLAVKNFGIQLYSVRADMTKNPKETLKKLASYGYKYLEGYEGSLGLFWGMSNVDFKEYLDDLGLEMIASHCGETQNLESFNRKCGQAAEVGMDYLICPGLPRKLKLDVFKRHAETFNKCGQIAKNNGIKFAYHNHAYSFEKREGVYLQDALMNGTDPLLVDFEMDIYWVVVAGEDPIKWFDKHPNRFKYCHVKDYLKLSDSKSYESCTLGEGSIDFSKILSHGKKKGLKTFIVEQEAYRGTNPLEAAKDNVDYMQSLKV</sequence>
<dbReference type="InterPro" id="IPR050312">
    <property type="entry name" value="IolE/XylAMocC-like"/>
</dbReference>
<dbReference type="AlphaFoldDB" id="A0A381UJ35"/>
<dbReference type="PANTHER" id="PTHR12110:SF41">
    <property type="entry name" value="INOSOSE DEHYDRATASE"/>
    <property type="match status" value="1"/>
</dbReference>
<evidence type="ECO:0000313" key="2">
    <source>
        <dbReference type="EMBL" id="SVA27721.1"/>
    </source>
</evidence>
<organism evidence="2">
    <name type="scientific">marine metagenome</name>
    <dbReference type="NCBI Taxonomy" id="408172"/>
    <lineage>
        <taxon>unclassified sequences</taxon>
        <taxon>metagenomes</taxon>
        <taxon>ecological metagenomes</taxon>
    </lineage>
</organism>
<reference evidence="2" key="1">
    <citation type="submission" date="2018-05" db="EMBL/GenBank/DDBJ databases">
        <authorList>
            <person name="Lanie J.A."/>
            <person name="Ng W.-L."/>
            <person name="Kazmierczak K.M."/>
            <person name="Andrzejewski T.M."/>
            <person name="Davidsen T.M."/>
            <person name="Wayne K.J."/>
            <person name="Tettelin H."/>
            <person name="Glass J.I."/>
            <person name="Rusch D."/>
            <person name="Podicherti R."/>
            <person name="Tsui H.-C.T."/>
            <person name="Winkler M.E."/>
        </authorList>
    </citation>
    <scope>NUCLEOTIDE SEQUENCE</scope>
</reference>
<dbReference type="InterPro" id="IPR013022">
    <property type="entry name" value="Xyl_isomerase-like_TIM-brl"/>
</dbReference>
<dbReference type="EMBL" id="UINC01006470">
    <property type="protein sequence ID" value="SVA27721.1"/>
    <property type="molecule type" value="Genomic_DNA"/>
</dbReference>
<name>A0A381UJ35_9ZZZZ</name>
<accession>A0A381UJ35</accession>
<dbReference type="Pfam" id="PF01261">
    <property type="entry name" value="AP_endonuc_2"/>
    <property type="match status" value="1"/>
</dbReference>
<dbReference type="PANTHER" id="PTHR12110">
    <property type="entry name" value="HYDROXYPYRUVATE ISOMERASE"/>
    <property type="match status" value="1"/>
</dbReference>
<dbReference type="Gene3D" id="3.20.20.150">
    <property type="entry name" value="Divalent-metal-dependent TIM barrel enzymes"/>
    <property type="match status" value="1"/>
</dbReference>
<protein>
    <recommendedName>
        <fullName evidence="1">Xylose isomerase-like TIM barrel domain-containing protein</fullName>
    </recommendedName>
</protein>
<proteinExistence type="predicted"/>